<dbReference type="InterPro" id="IPR041492">
    <property type="entry name" value="HAD_2"/>
</dbReference>
<evidence type="ECO:0000313" key="6">
    <source>
        <dbReference type="EMBL" id="MBP1040054.1"/>
    </source>
</evidence>
<dbReference type="Proteomes" id="UP000674938">
    <property type="component" value="Unassembled WGS sequence"/>
</dbReference>
<dbReference type="InterPro" id="IPR051600">
    <property type="entry name" value="Beta-PGM-like"/>
</dbReference>
<reference evidence="6" key="1">
    <citation type="submission" date="2020-12" db="EMBL/GenBank/DDBJ databases">
        <title>Vagococcus allomyrinae sp. nov. and Enterococcus lavae sp. nov., isolated from the larvae of Allomyrina dichotoma.</title>
        <authorList>
            <person name="Lee S.D."/>
        </authorList>
    </citation>
    <scope>NUCLEOTIDE SEQUENCE</scope>
    <source>
        <strain evidence="6">BWB3-3</strain>
    </source>
</reference>
<proteinExistence type="inferred from homology"/>
<protein>
    <submittedName>
        <fullName evidence="6">HAD family phosphatase</fullName>
    </submittedName>
</protein>
<dbReference type="SFLD" id="SFLDG01129">
    <property type="entry name" value="C1.5:_HAD__Beta-PGM__Phosphata"/>
    <property type="match status" value="1"/>
</dbReference>
<dbReference type="GO" id="GO:0003824">
    <property type="term" value="F:catalytic activity"/>
    <property type="evidence" value="ECO:0007669"/>
    <property type="project" value="UniProtKB-ARBA"/>
</dbReference>
<dbReference type="InterPro" id="IPR023214">
    <property type="entry name" value="HAD_sf"/>
</dbReference>
<dbReference type="Gene3D" id="1.10.150.240">
    <property type="entry name" value="Putative phosphatase, domain 2"/>
    <property type="match status" value="1"/>
</dbReference>
<dbReference type="NCBIfam" id="TIGR01509">
    <property type="entry name" value="HAD-SF-IA-v3"/>
    <property type="match status" value="1"/>
</dbReference>
<dbReference type="Pfam" id="PF13419">
    <property type="entry name" value="HAD_2"/>
    <property type="match status" value="1"/>
</dbReference>
<dbReference type="SFLD" id="SFLDG01135">
    <property type="entry name" value="C1.5.6:_HAD__Beta-PGM__Phospha"/>
    <property type="match status" value="1"/>
</dbReference>
<name>A0A940P242_9ENTE</name>
<keyword evidence="3" id="KW-0479">Metal-binding</keyword>
<accession>A0A940P242</accession>
<keyword evidence="5" id="KW-0119">Carbohydrate metabolism</keyword>
<dbReference type="Gene3D" id="3.40.50.1000">
    <property type="entry name" value="HAD superfamily/HAD-like"/>
    <property type="match status" value="1"/>
</dbReference>
<keyword evidence="7" id="KW-1185">Reference proteome</keyword>
<sequence>MPTGIIFDMDGVIVDTEPLQLARQRAFLEHLKVTIPEEQLLSFVGADKRMTWKIISNYVDANEFPTHASYLLALNEFHQAHELDYSLLLNQGVVDLLHWLKADTTLKVGLASSGSREKIATVLEQCGISAYFDVSISGDMFEKSKPDPEIYLKTAEKLQVLPKDCLVIEDSHYGIQAGKGAGMFVIAKSERRFNFSQALADLVVDDICEIRPIIQPLLADK</sequence>
<dbReference type="SFLD" id="SFLDS00003">
    <property type="entry name" value="Haloacid_Dehalogenase"/>
    <property type="match status" value="1"/>
</dbReference>
<evidence type="ECO:0000256" key="4">
    <source>
        <dbReference type="ARBA" id="ARBA00022842"/>
    </source>
</evidence>
<comment type="similarity">
    <text evidence="2">Belongs to the HAD-like hydrolase superfamily. CbbY/CbbZ/Gph/YieH family.</text>
</comment>
<evidence type="ECO:0000256" key="2">
    <source>
        <dbReference type="ARBA" id="ARBA00006171"/>
    </source>
</evidence>
<evidence type="ECO:0000256" key="3">
    <source>
        <dbReference type="ARBA" id="ARBA00022723"/>
    </source>
</evidence>
<dbReference type="AlphaFoldDB" id="A0A940P242"/>
<dbReference type="InterPro" id="IPR036412">
    <property type="entry name" value="HAD-like_sf"/>
</dbReference>
<dbReference type="EMBL" id="JAEEGA010000002">
    <property type="protein sequence ID" value="MBP1040054.1"/>
    <property type="molecule type" value="Genomic_DNA"/>
</dbReference>
<dbReference type="InterPro" id="IPR023198">
    <property type="entry name" value="PGP-like_dom2"/>
</dbReference>
<keyword evidence="4" id="KW-0460">Magnesium</keyword>
<evidence type="ECO:0000256" key="1">
    <source>
        <dbReference type="ARBA" id="ARBA00001946"/>
    </source>
</evidence>
<dbReference type="GO" id="GO:0046872">
    <property type="term" value="F:metal ion binding"/>
    <property type="evidence" value="ECO:0007669"/>
    <property type="project" value="UniProtKB-KW"/>
</dbReference>
<gene>
    <name evidence="6" type="ORF">I6N95_03410</name>
</gene>
<comment type="caution">
    <text evidence="6">The sequence shown here is derived from an EMBL/GenBank/DDBJ whole genome shotgun (WGS) entry which is preliminary data.</text>
</comment>
<comment type="cofactor">
    <cofactor evidence="1">
        <name>Mg(2+)</name>
        <dbReference type="ChEBI" id="CHEBI:18420"/>
    </cofactor>
</comment>
<evidence type="ECO:0000256" key="5">
    <source>
        <dbReference type="ARBA" id="ARBA00023277"/>
    </source>
</evidence>
<dbReference type="InterPro" id="IPR006439">
    <property type="entry name" value="HAD-SF_hydro_IA"/>
</dbReference>
<evidence type="ECO:0000313" key="7">
    <source>
        <dbReference type="Proteomes" id="UP000674938"/>
    </source>
</evidence>
<dbReference type="PANTHER" id="PTHR46193">
    <property type="entry name" value="6-PHOSPHOGLUCONATE PHOSPHATASE"/>
    <property type="match status" value="1"/>
</dbReference>
<dbReference type="SUPFAM" id="SSF56784">
    <property type="entry name" value="HAD-like"/>
    <property type="match status" value="1"/>
</dbReference>
<organism evidence="6 7">
    <name type="scientific">Vagococcus allomyrinae</name>
    <dbReference type="NCBI Taxonomy" id="2794353"/>
    <lineage>
        <taxon>Bacteria</taxon>
        <taxon>Bacillati</taxon>
        <taxon>Bacillota</taxon>
        <taxon>Bacilli</taxon>
        <taxon>Lactobacillales</taxon>
        <taxon>Enterococcaceae</taxon>
        <taxon>Vagococcus</taxon>
    </lineage>
</organism>
<dbReference type="PRINTS" id="PR00413">
    <property type="entry name" value="HADHALOGNASE"/>
</dbReference>
<dbReference type="RefSeq" id="WP_209524951.1">
    <property type="nucleotide sequence ID" value="NZ_JAEEGA010000002.1"/>
</dbReference>
<dbReference type="PANTHER" id="PTHR46193:SF18">
    <property type="entry name" value="HEXITOL PHOSPHATASE B"/>
    <property type="match status" value="1"/>
</dbReference>
<dbReference type="NCBIfam" id="TIGR01549">
    <property type="entry name" value="HAD-SF-IA-v1"/>
    <property type="match status" value="1"/>
</dbReference>